<evidence type="ECO:0000256" key="7">
    <source>
        <dbReference type="ARBA" id="ARBA00022833"/>
    </source>
</evidence>
<dbReference type="PROSITE" id="PS50089">
    <property type="entry name" value="ZF_RING_2"/>
    <property type="match status" value="1"/>
</dbReference>
<name>A0A316YVK4_9BASI</name>
<dbReference type="STRING" id="215250.A0A316YVK4"/>
<dbReference type="InParanoid" id="A0A316YVK4"/>
<dbReference type="GO" id="GO:0061630">
    <property type="term" value="F:ubiquitin protein ligase activity"/>
    <property type="evidence" value="ECO:0007669"/>
    <property type="project" value="UniProtKB-EC"/>
</dbReference>
<keyword evidence="6" id="KW-0833">Ubl conjugation pathway</keyword>
<feature type="compositionally biased region" description="Basic and acidic residues" evidence="9">
    <location>
        <begin position="437"/>
        <end position="459"/>
    </location>
</feature>
<comment type="catalytic activity">
    <reaction evidence="1">
        <text>S-ubiquitinyl-[E2 ubiquitin-conjugating enzyme]-L-cysteine + [acceptor protein]-L-lysine = [E2 ubiquitin-conjugating enzyme]-L-cysteine + N(6)-ubiquitinyl-[acceptor protein]-L-lysine.</text>
        <dbReference type="EC" id="2.3.2.27"/>
    </reaction>
</comment>
<evidence type="ECO:0000256" key="1">
    <source>
        <dbReference type="ARBA" id="ARBA00000900"/>
    </source>
</evidence>
<dbReference type="SUPFAM" id="SSF57850">
    <property type="entry name" value="RING/U-box"/>
    <property type="match status" value="1"/>
</dbReference>
<evidence type="ECO:0000256" key="6">
    <source>
        <dbReference type="ARBA" id="ARBA00022786"/>
    </source>
</evidence>
<evidence type="ECO:0000256" key="8">
    <source>
        <dbReference type="PROSITE-ProRule" id="PRU00175"/>
    </source>
</evidence>
<dbReference type="CDD" id="cd16454">
    <property type="entry name" value="RING-H2_PA-TM-RING"/>
    <property type="match status" value="1"/>
</dbReference>
<feature type="compositionally biased region" description="Polar residues" evidence="9">
    <location>
        <begin position="108"/>
        <end position="125"/>
    </location>
</feature>
<feature type="region of interest" description="Disordered" evidence="9">
    <location>
        <begin position="90"/>
        <end position="217"/>
    </location>
</feature>
<protein>
    <recommendedName>
        <fullName evidence="2">RING-type E3 ubiquitin transferase</fullName>
        <ecNumber evidence="2">2.3.2.27</ecNumber>
    </recommendedName>
</protein>
<dbReference type="Gene3D" id="3.30.40.10">
    <property type="entry name" value="Zinc/RING finger domain, C3HC4 (zinc finger)"/>
    <property type="match status" value="1"/>
</dbReference>
<feature type="compositionally biased region" description="Basic and acidic residues" evidence="9">
    <location>
        <begin position="200"/>
        <end position="212"/>
    </location>
</feature>
<evidence type="ECO:0000256" key="5">
    <source>
        <dbReference type="ARBA" id="ARBA00022771"/>
    </source>
</evidence>
<reference evidence="11 12" key="1">
    <citation type="journal article" date="2018" name="Mol. Biol. Evol.">
        <title>Broad Genomic Sampling Reveals a Smut Pathogenic Ancestry of the Fungal Clade Ustilaginomycotina.</title>
        <authorList>
            <person name="Kijpornyongpan T."/>
            <person name="Mondo S.J."/>
            <person name="Barry K."/>
            <person name="Sandor L."/>
            <person name="Lee J."/>
            <person name="Lipzen A."/>
            <person name="Pangilinan J."/>
            <person name="LaButti K."/>
            <person name="Hainaut M."/>
            <person name="Henrissat B."/>
            <person name="Grigoriev I.V."/>
            <person name="Spatafora J.W."/>
            <person name="Aime M.C."/>
        </authorList>
    </citation>
    <scope>NUCLEOTIDE SEQUENCE [LARGE SCALE GENOMIC DNA]</scope>
    <source>
        <strain evidence="11 12">MCA 4198</strain>
    </source>
</reference>
<dbReference type="SMART" id="SM00184">
    <property type="entry name" value="RING"/>
    <property type="match status" value="1"/>
</dbReference>
<keyword evidence="5 8" id="KW-0863">Zinc-finger</keyword>
<dbReference type="AlphaFoldDB" id="A0A316YVK4"/>
<feature type="compositionally biased region" description="Acidic residues" evidence="9">
    <location>
        <begin position="334"/>
        <end position="346"/>
    </location>
</feature>
<evidence type="ECO:0000256" key="4">
    <source>
        <dbReference type="ARBA" id="ARBA00022723"/>
    </source>
</evidence>
<dbReference type="InterPro" id="IPR013083">
    <property type="entry name" value="Znf_RING/FYVE/PHD"/>
</dbReference>
<dbReference type="EC" id="2.3.2.27" evidence="2"/>
<dbReference type="GO" id="GO:0008270">
    <property type="term" value="F:zinc ion binding"/>
    <property type="evidence" value="ECO:0007669"/>
    <property type="project" value="UniProtKB-KW"/>
</dbReference>
<feature type="region of interest" description="Disordered" evidence="9">
    <location>
        <begin position="397"/>
        <end position="472"/>
    </location>
</feature>
<keyword evidence="12" id="KW-1185">Reference proteome</keyword>
<gene>
    <name evidence="11" type="ORF">FA10DRAFT_263962</name>
</gene>
<proteinExistence type="predicted"/>
<sequence>MSSSSGAGSATAPPMSYCHECGIEIRPLMTPHPTCPRCNGGFVEEIDPDAAANEEDETMVHPLLGGNAFNDNGGEMDFMSLIQAIAQGYHGTGPARRASEDNEDEGRSTTQAQAQTDGSQPTVRSGTARLGPMNVAWGYGSTATRAGGSRQETVSSPPGLSDYLQRSFGVPHDDGMGGAGAAADGRFFNADNEGGSNQRAGRDGDEAGRGHEEEDGLPPELASIRQLFTNLFGGLGNGPASLLADFLGGAAGGGRSGDYVFGQQGLDDVISQLMEQTRGSTAPPPATKEAIAKLERFTRSDKDKVAQARNRECPTCMDEFEEEDAEKGKKSDEMAEGDQIVDDDPPEVVPEQEGQQDELVLMPCRHLFHQDCLVPWLETSATCPVCRVTLETVSPSSAASTSQQQQQQQQQPMSSGGPASLVEMGEGEGTDPSPASMRDRALRAAEQRQRQQSQERSESHTMPGSLEPDELD</sequence>
<dbReference type="InterPro" id="IPR001841">
    <property type="entry name" value="Znf_RING"/>
</dbReference>
<feature type="compositionally biased region" description="Low complexity" evidence="9">
    <location>
        <begin position="397"/>
        <end position="420"/>
    </location>
</feature>
<dbReference type="RefSeq" id="XP_025380497.1">
    <property type="nucleotide sequence ID" value="XM_025520449.1"/>
</dbReference>
<keyword evidence="3" id="KW-0808">Transferase</keyword>
<evidence type="ECO:0000313" key="12">
    <source>
        <dbReference type="Proteomes" id="UP000245768"/>
    </source>
</evidence>
<dbReference type="GeneID" id="37042365"/>
<evidence type="ECO:0000256" key="2">
    <source>
        <dbReference type="ARBA" id="ARBA00012483"/>
    </source>
</evidence>
<dbReference type="Pfam" id="PF14369">
    <property type="entry name" value="Zn_ribbon_19"/>
    <property type="match status" value="1"/>
</dbReference>
<feature type="region of interest" description="Disordered" evidence="9">
    <location>
        <begin position="319"/>
        <end position="354"/>
    </location>
</feature>
<dbReference type="OrthoDB" id="8062037at2759"/>
<evidence type="ECO:0000313" key="11">
    <source>
        <dbReference type="EMBL" id="PWN93299.1"/>
    </source>
</evidence>
<accession>A0A316YVK4</accession>
<evidence type="ECO:0000259" key="10">
    <source>
        <dbReference type="PROSITE" id="PS50089"/>
    </source>
</evidence>
<dbReference type="PANTHER" id="PTHR15710:SF74">
    <property type="entry name" value="RING-TYPE E3 UBIQUITIN TRANSFERASE-RELATED"/>
    <property type="match status" value="1"/>
</dbReference>
<dbReference type="FunCoup" id="A0A316YVK4">
    <property type="interactions" value="253"/>
</dbReference>
<dbReference type="EMBL" id="KZ819634">
    <property type="protein sequence ID" value="PWN93299.1"/>
    <property type="molecule type" value="Genomic_DNA"/>
</dbReference>
<dbReference type="PANTHER" id="PTHR15710">
    <property type="entry name" value="E3 UBIQUITIN-PROTEIN LIGASE PRAJA"/>
    <property type="match status" value="1"/>
</dbReference>
<dbReference type="InterPro" id="IPR039525">
    <property type="entry name" value="RNF126-like_zinc-ribbon"/>
</dbReference>
<dbReference type="Proteomes" id="UP000245768">
    <property type="component" value="Unassembled WGS sequence"/>
</dbReference>
<organism evidence="11 12">
    <name type="scientific">Acaromyces ingoldii</name>
    <dbReference type="NCBI Taxonomy" id="215250"/>
    <lineage>
        <taxon>Eukaryota</taxon>
        <taxon>Fungi</taxon>
        <taxon>Dikarya</taxon>
        <taxon>Basidiomycota</taxon>
        <taxon>Ustilaginomycotina</taxon>
        <taxon>Exobasidiomycetes</taxon>
        <taxon>Exobasidiales</taxon>
        <taxon>Cryptobasidiaceae</taxon>
        <taxon>Acaromyces</taxon>
    </lineage>
</organism>
<keyword evidence="7" id="KW-0862">Zinc</keyword>
<evidence type="ECO:0000256" key="9">
    <source>
        <dbReference type="SAM" id="MobiDB-lite"/>
    </source>
</evidence>
<feature type="domain" description="RING-type" evidence="10">
    <location>
        <begin position="313"/>
        <end position="387"/>
    </location>
</feature>
<keyword evidence="4" id="KW-0479">Metal-binding</keyword>
<evidence type="ECO:0000256" key="3">
    <source>
        <dbReference type="ARBA" id="ARBA00022679"/>
    </source>
</evidence>
<dbReference type="Pfam" id="PF13639">
    <property type="entry name" value="zf-RING_2"/>
    <property type="match status" value="1"/>
</dbReference>